<evidence type="ECO:0000256" key="3">
    <source>
        <dbReference type="ARBA" id="ARBA00023163"/>
    </source>
</evidence>
<keyword evidence="6" id="KW-1185">Reference proteome</keyword>
<dbReference type="InterPro" id="IPR000524">
    <property type="entry name" value="Tscrpt_reg_HTH_GntR"/>
</dbReference>
<reference evidence="5 6" key="1">
    <citation type="journal article" date="2022" name="Int. J. Syst. Evol. Microbiol.">
        <title>Pseudocitrobacter corydidari sp. nov., isolated from the Asian emerald cockroach Corydidarum magnifica.</title>
        <authorList>
            <person name="Guzman J."/>
            <person name="Poehlein A."/>
            <person name="Glaeser S.P."/>
            <person name="Schwengers O."/>
            <person name="Blom J."/>
            <person name="Hollensteiner J."/>
            <person name="Kampfer P."/>
            <person name="Vilcinskas A."/>
        </authorList>
    </citation>
    <scope>NUCLEOTIDE SEQUENCE [LARGE SCALE GENOMIC DNA]</scope>
    <source>
        <strain evidence="5">G163CM</strain>
    </source>
</reference>
<dbReference type="Proteomes" id="UP001199659">
    <property type="component" value="Chromosome"/>
</dbReference>
<feature type="domain" description="HTH gntR-type" evidence="4">
    <location>
        <begin position="1"/>
        <end position="69"/>
    </location>
</feature>
<dbReference type="SMART" id="SM00345">
    <property type="entry name" value="HTH_GNTR"/>
    <property type="match status" value="1"/>
</dbReference>
<dbReference type="SUPFAM" id="SSF64288">
    <property type="entry name" value="Chorismate lyase-like"/>
    <property type="match status" value="1"/>
</dbReference>
<keyword evidence="3" id="KW-0804">Transcription</keyword>
<keyword evidence="2" id="KW-0238">DNA-binding</keyword>
<dbReference type="PANTHER" id="PTHR44846:SF5">
    <property type="entry name" value="HTH-TYPE TRANSCRIPTIONAL REGULATOR GMUR"/>
    <property type="match status" value="1"/>
</dbReference>
<dbReference type="InterPro" id="IPR036388">
    <property type="entry name" value="WH-like_DNA-bd_sf"/>
</dbReference>
<dbReference type="Gene3D" id="3.40.1410.10">
    <property type="entry name" value="Chorismate lyase-like"/>
    <property type="match status" value="1"/>
</dbReference>
<evidence type="ECO:0000313" key="5">
    <source>
        <dbReference type="EMBL" id="UGS39830.1"/>
    </source>
</evidence>
<evidence type="ECO:0000256" key="2">
    <source>
        <dbReference type="ARBA" id="ARBA00023125"/>
    </source>
</evidence>
<dbReference type="SUPFAM" id="SSF46785">
    <property type="entry name" value="Winged helix' DNA-binding domain"/>
    <property type="match status" value="1"/>
</dbReference>
<gene>
    <name evidence="5" type="primary">gmuR_1</name>
    <name evidence="5" type="ORF">G163CM_05150</name>
</gene>
<dbReference type="EMBL" id="CP087880">
    <property type="protein sequence ID" value="UGS39830.1"/>
    <property type="molecule type" value="Genomic_DNA"/>
</dbReference>
<dbReference type="InterPro" id="IPR011663">
    <property type="entry name" value="UTRA"/>
</dbReference>
<evidence type="ECO:0000313" key="6">
    <source>
        <dbReference type="Proteomes" id="UP001199659"/>
    </source>
</evidence>
<dbReference type="SMART" id="SM00866">
    <property type="entry name" value="UTRA"/>
    <property type="match status" value="1"/>
</dbReference>
<dbReference type="Gene3D" id="1.10.10.10">
    <property type="entry name" value="Winged helix-like DNA-binding domain superfamily/Winged helix DNA-binding domain"/>
    <property type="match status" value="1"/>
</dbReference>
<name>A0ABY3RZA8_9ENTR</name>
<sequence length="242" mass="27396">MRRYIEISNIIRERIKNKLYLPGEKIPYGHQLCEEFSCSKITLSNALDILVNEGFITRQRGLGTVVKTATPQPLPLAGERNPPILGVSTINAAQGHNVSSLLLAFETANPPADIAAHLAISVDQFAWHFRRVRYIDELPLSIEETWIPLRILPDFTRQDALGSVYQYVEKTLKKIPASSHTQFSSLPSDADAQTWLKLTPNEPVSVTRSVTYLNDGQPFEFCVSHYHYQRFNYNSVVQRQGN</sequence>
<proteinExistence type="predicted"/>
<protein>
    <submittedName>
        <fullName evidence="5">HTH-type transcriptional regulator GmuR</fullName>
    </submittedName>
</protein>
<dbReference type="Pfam" id="PF00392">
    <property type="entry name" value="GntR"/>
    <property type="match status" value="1"/>
</dbReference>
<keyword evidence="1" id="KW-0805">Transcription regulation</keyword>
<organism evidence="5 6">
    <name type="scientific">Pseudocitrobacter corydidari</name>
    <dbReference type="NCBI Taxonomy" id="2891570"/>
    <lineage>
        <taxon>Bacteria</taxon>
        <taxon>Pseudomonadati</taxon>
        <taxon>Pseudomonadota</taxon>
        <taxon>Gammaproteobacteria</taxon>
        <taxon>Enterobacterales</taxon>
        <taxon>Enterobacteriaceae</taxon>
        <taxon>Pseudocitrobacter</taxon>
    </lineage>
</organism>
<dbReference type="InterPro" id="IPR050679">
    <property type="entry name" value="Bact_HTH_transcr_reg"/>
</dbReference>
<dbReference type="InterPro" id="IPR028978">
    <property type="entry name" value="Chorismate_lyase_/UTRA_dom_sf"/>
</dbReference>
<dbReference type="InterPro" id="IPR036390">
    <property type="entry name" value="WH_DNA-bd_sf"/>
</dbReference>
<dbReference type="Pfam" id="PF07702">
    <property type="entry name" value="UTRA"/>
    <property type="match status" value="1"/>
</dbReference>
<dbReference type="PROSITE" id="PS50949">
    <property type="entry name" value="HTH_GNTR"/>
    <property type="match status" value="1"/>
</dbReference>
<evidence type="ECO:0000259" key="4">
    <source>
        <dbReference type="PROSITE" id="PS50949"/>
    </source>
</evidence>
<accession>A0ABY3RZA8</accession>
<dbReference type="RefSeq" id="WP_255689873.1">
    <property type="nucleotide sequence ID" value="NZ_CP087880.1"/>
</dbReference>
<dbReference type="CDD" id="cd07377">
    <property type="entry name" value="WHTH_GntR"/>
    <property type="match status" value="1"/>
</dbReference>
<dbReference type="PANTHER" id="PTHR44846">
    <property type="entry name" value="MANNOSYL-D-GLYCERATE TRANSPORT/METABOLISM SYSTEM REPRESSOR MNGR-RELATED"/>
    <property type="match status" value="1"/>
</dbReference>
<evidence type="ECO:0000256" key="1">
    <source>
        <dbReference type="ARBA" id="ARBA00023015"/>
    </source>
</evidence>